<dbReference type="OrthoDB" id="3540210at2759"/>
<name>A0A9W9D627_9PLEO</name>
<evidence type="ECO:0000313" key="2">
    <source>
        <dbReference type="EMBL" id="KAJ4401623.1"/>
    </source>
</evidence>
<organism evidence="2 3">
    <name type="scientific">Didymella pomorum</name>
    <dbReference type="NCBI Taxonomy" id="749634"/>
    <lineage>
        <taxon>Eukaryota</taxon>
        <taxon>Fungi</taxon>
        <taxon>Dikarya</taxon>
        <taxon>Ascomycota</taxon>
        <taxon>Pezizomycotina</taxon>
        <taxon>Dothideomycetes</taxon>
        <taxon>Pleosporomycetidae</taxon>
        <taxon>Pleosporales</taxon>
        <taxon>Pleosporineae</taxon>
        <taxon>Didymellaceae</taxon>
        <taxon>Didymella</taxon>
    </lineage>
</organism>
<protein>
    <submittedName>
        <fullName evidence="2">Uncharacterized protein</fullName>
    </submittedName>
</protein>
<evidence type="ECO:0000313" key="3">
    <source>
        <dbReference type="Proteomes" id="UP001140510"/>
    </source>
</evidence>
<dbReference type="EMBL" id="JAPEVA010000071">
    <property type="protein sequence ID" value="KAJ4401623.1"/>
    <property type="molecule type" value="Genomic_DNA"/>
</dbReference>
<proteinExistence type="predicted"/>
<gene>
    <name evidence="2" type="ORF">N0V91_007795</name>
</gene>
<feature type="transmembrane region" description="Helical" evidence="1">
    <location>
        <begin position="187"/>
        <end position="209"/>
    </location>
</feature>
<accession>A0A9W9D627</accession>
<keyword evidence="1" id="KW-1133">Transmembrane helix</keyword>
<keyword evidence="1" id="KW-0472">Membrane</keyword>
<sequence length="319" mass="35706">MHSYVLSSYEDTKLIPELMQSHDMVSLVFLDSSELLYLNRTTDPWFSATTPADNSTEDTGYFADQDSGVLGCAMRRLMCNPLLPDETGCVNLFANNETIIESLKKAWPDSQDQHVIYPLMVAQAESGIAGAPETWYSIPGVPTLLSRNTLMDSVQFAHLPNDRWKDEREHLYKASLARIRSSKYYSLSAWAAFFMLLLGAIIMLLALFVEGLFELFLRAAGLQSNTRLTYGHAEWRTGSTLQLQRLAHESAGLGTWKRTDESIPVTEYGDSLGILDTSRPGHARLVRADTEMSRMHGNGEIPDAKTGVKYLRLSSNEQI</sequence>
<evidence type="ECO:0000256" key="1">
    <source>
        <dbReference type="SAM" id="Phobius"/>
    </source>
</evidence>
<dbReference type="AlphaFoldDB" id="A0A9W9D627"/>
<reference evidence="2" key="1">
    <citation type="submission" date="2022-10" db="EMBL/GenBank/DDBJ databases">
        <title>Tapping the CABI collections for fungal endophytes: first genome assemblies for Collariella, Neodidymelliopsis, Ascochyta clinopodiicola, Didymella pomorum, Didymosphaeria variabile, Neocosmospora piperis and Neocucurbitaria cava.</title>
        <authorList>
            <person name="Hill R."/>
        </authorList>
    </citation>
    <scope>NUCLEOTIDE SEQUENCE</scope>
    <source>
        <strain evidence="2">IMI 355091</strain>
    </source>
</reference>
<comment type="caution">
    <text evidence="2">The sequence shown here is derived from an EMBL/GenBank/DDBJ whole genome shotgun (WGS) entry which is preliminary data.</text>
</comment>
<keyword evidence="1" id="KW-0812">Transmembrane</keyword>
<keyword evidence="3" id="KW-1185">Reference proteome</keyword>
<dbReference type="Proteomes" id="UP001140510">
    <property type="component" value="Unassembled WGS sequence"/>
</dbReference>